<feature type="region of interest" description="Disordered" evidence="1">
    <location>
        <begin position="79"/>
        <end position="140"/>
    </location>
</feature>
<reference evidence="3" key="1">
    <citation type="submission" date="2024-06" db="EMBL/GenBank/DDBJ databases">
        <title>Draft Genome Sequences of Epichloe bromicola Strains Isolated from Elymus ciliaris.</title>
        <authorList>
            <consortium name="Epichloe bromicola genome sequencing consortium"/>
            <person name="Miura A."/>
            <person name="Imano S."/>
            <person name="Ashida A."/>
            <person name="Sato I."/>
            <person name="Chiba S."/>
            <person name="Tanaka A."/>
            <person name="Camagna M."/>
            <person name="Takemoto D."/>
        </authorList>
    </citation>
    <scope>NUCLEOTIDE SEQUENCE [LARGE SCALE GENOMIC DNA]</scope>
    <source>
        <strain evidence="3">DP</strain>
    </source>
</reference>
<feature type="compositionally biased region" description="Basic and acidic residues" evidence="1">
    <location>
        <begin position="476"/>
        <end position="505"/>
    </location>
</feature>
<organism evidence="2 3">
    <name type="scientific">Epichloe bromicola</name>
    <dbReference type="NCBI Taxonomy" id="79588"/>
    <lineage>
        <taxon>Eukaryota</taxon>
        <taxon>Fungi</taxon>
        <taxon>Dikarya</taxon>
        <taxon>Ascomycota</taxon>
        <taxon>Pezizomycotina</taxon>
        <taxon>Sordariomycetes</taxon>
        <taxon>Hypocreomycetidae</taxon>
        <taxon>Hypocreales</taxon>
        <taxon>Clavicipitaceae</taxon>
        <taxon>Epichloe</taxon>
    </lineage>
</organism>
<evidence type="ECO:0000256" key="1">
    <source>
        <dbReference type="SAM" id="MobiDB-lite"/>
    </source>
</evidence>
<protein>
    <submittedName>
        <fullName evidence="2">Uncharacterized protein</fullName>
    </submittedName>
</protein>
<sequence length="1029" mass="112934">MSSDSSPCLDSHAAFQEELAYGDAQRVSNRLSKQKQKDSEPSLPSHPASSPSHFSSSGTSRYSYAYLAGSLPSLLLEQTDQESERDRGGEASETHSPGLMRPEQSHLAVRRNKRVLQQQNQIASTRSGASGSGDASSPHNLHHAICQNVIKSTVSVGSAASPLSPQTFRRNSMDHQDARQKVLDSHFTKLGILPISPLNSSFVNDFRTSLIHEHGVQTAGSNGEALVSPVGETDRELTCVPMRRQSILQTPGVATRPSPDLNAIRDLAIEATREVFNGQNLRERFHHKQLSLPNLPRAFEQERSVTPCETDYQQLGGMKFGTLRITNASPIPSFRRHNEGEGEGEEKETLGTQNTGPPMSRDHNKANPREGSRGPSNLSVVQVAPKPTKLDVLRSKAKNFHRRAFSQPINSTRDDDILHSAEFSNFKLPNERLSSLMELIEEPRVDPARGRLSSHPFAPANYWQKQKPTKHKGARHDKPSKEYSAKETLDARNEPSARPNREHPCRTSTNQAICKGVSRADSGFSSTRSSLNSRGTLSNTDSAYSSDASTQSHTPPLEEPIAMNAAADTEGKMTPTRDGSDSSVVDEHSWIDKVKEHSTVSARQAQTPKSTSSLRRPSLTARQRGQDVSLPEPDGNLQRRSARPPGVNVDTATAKTAELIAKDIGSLSTENRNESENTRSGMLQKFLGNSRKEGGGVVATGFAAHNNIQMVPQVPLDVDARFRHRSTKFPGTSMKLSKQPTISTESPKTTVGVASGAQHSENNYSRNSYCDEGTKSHKCQESIDIEQSISAIPPFRKVQQSGGFVRHQEKESTPDKSNLNAPLPPNGPIRISNIHDIETKSSHSSSPTVPSRHKSVANAGARQPPRQINRGQLDHESKPGSAPEGVLAPRPSKEFPSEPDRQLTLRSTFSQRPPRPRQSHQDFNYIGALSSYSTGQKGLRGYPSLNFSDDLKGQSQLDSGRYYQGGQVTQEDARAWAFKRKHSTLLHRPAFSESVAVGALKRHTQGPAPRYRVLHSYNSPAYKNIPIWG</sequence>
<accession>A0ABQ0CJ85</accession>
<name>A0ABQ0CJ85_9HYPO</name>
<feature type="compositionally biased region" description="Basic and acidic residues" evidence="1">
    <location>
        <begin position="891"/>
        <end position="903"/>
    </location>
</feature>
<feature type="compositionally biased region" description="Basic and acidic residues" evidence="1">
    <location>
        <begin position="360"/>
        <end position="372"/>
    </location>
</feature>
<feature type="compositionally biased region" description="Polar residues" evidence="1">
    <location>
        <begin position="757"/>
        <end position="768"/>
    </location>
</feature>
<feature type="compositionally biased region" description="Polar residues" evidence="1">
    <location>
        <begin position="599"/>
        <end position="623"/>
    </location>
</feature>
<feature type="region of interest" description="Disordered" evidence="1">
    <location>
        <begin position="453"/>
        <end position="559"/>
    </location>
</feature>
<evidence type="ECO:0000313" key="2">
    <source>
        <dbReference type="EMBL" id="GAB0133509.1"/>
    </source>
</evidence>
<comment type="caution">
    <text evidence="2">The sequence shown here is derived from an EMBL/GenBank/DDBJ whole genome shotgun (WGS) entry which is preliminary data.</text>
</comment>
<feature type="compositionally biased region" description="Low complexity" evidence="1">
    <location>
        <begin position="123"/>
        <end position="137"/>
    </location>
</feature>
<feature type="region of interest" description="Disordered" evidence="1">
    <location>
        <begin position="591"/>
        <end position="649"/>
    </location>
</feature>
<dbReference type="EMBL" id="BAAFGZ010000046">
    <property type="protein sequence ID" value="GAB0133509.1"/>
    <property type="molecule type" value="Genomic_DNA"/>
</dbReference>
<feature type="region of interest" description="Disordered" evidence="1">
    <location>
        <begin position="790"/>
        <end position="924"/>
    </location>
</feature>
<gene>
    <name evidence="2" type="primary">g1916</name>
    <name evidence="2" type="ORF">EsDP_00001916</name>
</gene>
<feature type="compositionally biased region" description="Polar residues" evidence="1">
    <location>
        <begin position="734"/>
        <end position="749"/>
    </location>
</feature>
<feature type="region of interest" description="Disordered" evidence="1">
    <location>
        <begin position="25"/>
        <end position="58"/>
    </location>
</feature>
<feature type="compositionally biased region" description="Low complexity" evidence="1">
    <location>
        <begin position="41"/>
        <end position="58"/>
    </location>
</feature>
<proteinExistence type="predicted"/>
<evidence type="ECO:0000313" key="3">
    <source>
        <dbReference type="Proteomes" id="UP001562357"/>
    </source>
</evidence>
<feature type="compositionally biased region" description="Basic and acidic residues" evidence="1">
    <location>
        <begin position="82"/>
        <end position="93"/>
    </location>
</feature>
<dbReference type="Proteomes" id="UP001562357">
    <property type="component" value="Unassembled WGS sequence"/>
</dbReference>
<feature type="region of interest" description="Disordered" evidence="1">
    <location>
        <begin position="730"/>
        <end position="774"/>
    </location>
</feature>
<feature type="compositionally biased region" description="Polar residues" evidence="1">
    <location>
        <begin position="523"/>
        <end position="554"/>
    </location>
</feature>
<feature type="region of interest" description="Disordered" evidence="1">
    <location>
        <begin position="330"/>
        <end position="379"/>
    </location>
</feature>
<keyword evidence="3" id="KW-1185">Reference proteome</keyword>